<dbReference type="CDD" id="cd00082">
    <property type="entry name" value="HisKA"/>
    <property type="match status" value="1"/>
</dbReference>
<dbReference type="PANTHER" id="PTHR43547:SF2">
    <property type="entry name" value="HYBRID SIGNAL TRANSDUCTION HISTIDINE KINASE C"/>
    <property type="match status" value="1"/>
</dbReference>
<dbReference type="Gene3D" id="1.25.40.10">
    <property type="entry name" value="Tetratricopeptide repeat domain"/>
    <property type="match status" value="2"/>
</dbReference>
<name>A0ABR7TJ49_9BACT</name>
<dbReference type="CDD" id="cd00075">
    <property type="entry name" value="HATPase"/>
    <property type="match status" value="1"/>
</dbReference>
<keyword evidence="7" id="KW-1185">Reference proteome</keyword>
<dbReference type="EMBL" id="JACVFC010000001">
    <property type="protein sequence ID" value="MBC9930526.1"/>
    <property type="molecule type" value="Genomic_DNA"/>
</dbReference>
<feature type="domain" description="Histidine kinase" evidence="5">
    <location>
        <begin position="478"/>
        <end position="690"/>
    </location>
</feature>
<dbReference type="RefSeq" id="WP_188087595.1">
    <property type="nucleotide sequence ID" value="NZ_JACVFC010000001.1"/>
</dbReference>
<reference evidence="6 7" key="1">
    <citation type="submission" date="2020-09" db="EMBL/GenBank/DDBJ databases">
        <title>Genome sequences of type strains of Chitinophaga qingshengii and Chitinophaga varians.</title>
        <authorList>
            <person name="Kittiwongwattana C."/>
        </authorList>
    </citation>
    <scope>NUCLEOTIDE SEQUENCE [LARGE SCALE GENOMIC DNA]</scope>
    <source>
        <strain evidence="6 7">JCM 30026</strain>
    </source>
</reference>
<dbReference type="SUPFAM" id="SSF47384">
    <property type="entry name" value="Homodimeric domain of signal transducing histidine kinase"/>
    <property type="match status" value="1"/>
</dbReference>
<dbReference type="InterPro" id="IPR019734">
    <property type="entry name" value="TPR_rpt"/>
</dbReference>
<dbReference type="InterPro" id="IPR003661">
    <property type="entry name" value="HisK_dim/P_dom"/>
</dbReference>
<dbReference type="PROSITE" id="PS50109">
    <property type="entry name" value="HIS_KIN"/>
    <property type="match status" value="1"/>
</dbReference>
<dbReference type="SMART" id="SM00028">
    <property type="entry name" value="TPR"/>
    <property type="match status" value="3"/>
</dbReference>
<dbReference type="Gene3D" id="3.30.565.10">
    <property type="entry name" value="Histidine kinase-like ATPase, C-terminal domain"/>
    <property type="match status" value="1"/>
</dbReference>
<accession>A0ABR7TJ49</accession>
<dbReference type="Pfam" id="PF02518">
    <property type="entry name" value="HATPase_c"/>
    <property type="match status" value="1"/>
</dbReference>
<dbReference type="SUPFAM" id="SSF48452">
    <property type="entry name" value="TPR-like"/>
    <property type="match status" value="2"/>
</dbReference>
<comment type="caution">
    <text evidence="6">The sequence shown here is derived from an EMBL/GenBank/DDBJ whole genome shotgun (WGS) entry which is preliminary data.</text>
</comment>
<dbReference type="InterPro" id="IPR003594">
    <property type="entry name" value="HATPase_dom"/>
</dbReference>
<sequence>MQFLSVYPKQILCWLIPLLFIMLLACNRSGNNNADHPAFFQPVFQKVDLLGPGQMPVAIRILDSVYVRFPNPGPMDLTWKYRYLLDYYWTKQKDHIRGRLYADSILRVLSGKTNRPGYAVEYGKALMYLGEIYSEEGKLDNALSLYYEGRTFIAEAKDTCARGEYSARLAMVYYRQGKYKLAIPHFKDAFSAMGNCTENAFYRFCYQQAELDNIALAFDRMDQMDSALFYYDSALRYIQLRKTPFLKIRNHATFSLAAEAVVLGNKGSLLLRKGDTVTGEKLLQRSIDINIQPGTEPRDAQLNMGKLIKLQLAQKRFPEAQAGLQRMRNAIDSLPDNSSELSWNELQAQYHEATGKPGEALVFLKHYQQMKDSLARLNDPFRALDVNTQFNYLSGEMELDLLKKQNEVKNFYLNVMLIFSILVIIIGVLIWHNWNRSKKQGEKLESLNRVISRQNKHLENGLRILEQSQQDNTRILKVVAHDLRNPVGNMISMADFLLHYGNITDPQNKEALGMIQQSGQLALDLISNLLYMNLRGDIRKEEVEVDVALRYCVDLVKTKVAEKKQQIIVNLFHTSIWASREKIWRVFSNLITNAVKFSPVGGMVEVSMELTDAVVRITVRDNGIGIPDALKGNIFNLSQDVKRRGTMGEESFGFGLAISKQIVDAHGGKIWFESEEGKGTEFIVELEKYNEANHR</sequence>
<keyword evidence="4" id="KW-1133">Transmembrane helix</keyword>
<dbReference type="InterPro" id="IPR005467">
    <property type="entry name" value="His_kinase_dom"/>
</dbReference>
<comment type="catalytic activity">
    <reaction evidence="1">
        <text>ATP + protein L-histidine = ADP + protein N-phospho-L-histidine.</text>
        <dbReference type="EC" id="2.7.13.3"/>
    </reaction>
</comment>
<keyword evidence="6" id="KW-0418">Kinase</keyword>
<dbReference type="Gene3D" id="1.10.287.130">
    <property type="match status" value="1"/>
</dbReference>
<dbReference type="GO" id="GO:0016301">
    <property type="term" value="F:kinase activity"/>
    <property type="evidence" value="ECO:0007669"/>
    <property type="project" value="UniProtKB-KW"/>
</dbReference>
<dbReference type="InterPro" id="IPR036890">
    <property type="entry name" value="HATPase_C_sf"/>
</dbReference>
<organism evidence="6 7">
    <name type="scientific">Chitinophaga qingshengii</name>
    <dbReference type="NCBI Taxonomy" id="1569794"/>
    <lineage>
        <taxon>Bacteria</taxon>
        <taxon>Pseudomonadati</taxon>
        <taxon>Bacteroidota</taxon>
        <taxon>Chitinophagia</taxon>
        <taxon>Chitinophagales</taxon>
        <taxon>Chitinophagaceae</taxon>
        <taxon>Chitinophaga</taxon>
    </lineage>
</organism>
<evidence type="ECO:0000259" key="5">
    <source>
        <dbReference type="PROSITE" id="PS50109"/>
    </source>
</evidence>
<dbReference type="EC" id="2.7.13.3" evidence="2"/>
<evidence type="ECO:0000256" key="3">
    <source>
        <dbReference type="ARBA" id="ARBA00022553"/>
    </source>
</evidence>
<protein>
    <recommendedName>
        <fullName evidence="2">histidine kinase</fullName>
        <ecNumber evidence="2">2.7.13.3</ecNumber>
    </recommendedName>
</protein>
<evidence type="ECO:0000313" key="6">
    <source>
        <dbReference type="EMBL" id="MBC9930526.1"/>
    </source>
</evidence>
<keyword evidence="3" id="KW-0597">Phosphoprotein</keyword>
<dbReference type="InterPro" id="IPR004358">
    <property type="entry name" value="Sig_transdc_His_kin-like_C"/>
</dbReference>
<dbReference type="PRINTS" id="PR00344">
    <property type="entry name" value="BCTRLSENSOR"/>
</dbReference>
<dbReference type="PANTHER" id="PTHR43547">
    <property type="entry name" value="TWO-COMPONENT HISTIDINE KINASE"/>
    <property type="match status" value="1"/>
</dbReference>
<keyword evidence="6" id="KW-0808">Transferase</keyword>
<proteinExistence type="predicted"/>
<dbReference type="Proteomes" id="UP000659124">
    <property type="component" value="Unassembled WGS sequence"/>
</dbReference>
<dbReference type="SMART" id="SM00387">
    <property type="entry name" value="HATPase_c"/>
    <property type="match status" value="1"/>
</dbReference>
<evidence type="ECO:0000256" key="1">
    <source>
        <dbReference type="ARBA" id="ARBA00000085"/>
    </source>
</evidence>
<evidence type="ECO:0000256" key="4">
    <source>
        <dbReference type="SAM" id="Phobius"/>
    </source>
</evidence>
<keyword evidence="4" id="KW-0812">Transmembrane</keyword>
<feature type="transmembrane region" description="Helical" evidence="4">
    <location>
        <begin position="411"/>
        <end position="431"/>
    </location>
</feature>
<dbReference type="InterPro" id="IPR011990">
    <property type="entry name" value="TPR-like_helical_dom_sf"/>
</dbReference>
<dbReference type="Pfam" id="PF00512">
    <property type="entry name" value="HisKA"/>
    <property type="match status" value="1"/>
</dbReference>
<evidence type="ECO:0000256" key="2">
    <source>
        <dbReference type="ARBA" id="ARBA00012438"/>
    </source>
</evidence>
<gene>
    <name evidence="6" type="ORF">ICL07_09095</name>
</gene>
<dbReference type="SMART" id="SM00388">
    <property type="entry name" value="HisKA"/>
    <property type="match status" value="1"/>
</dbReference>
<dbReference type="SUPFAM" id="SSF55874">
    <property type="entry name" value="ATPase domain of HSP90 chaperone/DNA topoisomerase II/histidine kinase"/>
    <property type="match status" value="1"/>
</dbReference>
<dbReference type="InterPro" id="IPR036097">
    <property type="entry name" value="HisK_dim/P_sf"/>
</dbReference>
<keyword evidence="4" id="KW-0472">Membrane</keyword>
<evidence type="ECO:0000313" key="7">
    <source>
        <dbReference type="Proteomes" id="UP000659124"/>
    </source>
</evidence>